<keyword evidence="1" id="KW-0645">Protease</keyword>
<feature type="domain" description="Lon proteolytic" evidence="2">
    <location>
        <begin position="224"/>
        <end position="343"/>
    </location>
</feature>
<dbReference type="Proteomes" id="UP000245938">
    <property type="component" value="Unassembled WGS sequence"/>
</dbReference>
<evidence type="ECO:0000313" key="4">
    <source>
        <dbReference type="Proteomes" id="UP000245938"/>
    </source>
</evidence>
<comment type="caution">
    <text evidence="3">The sequence shown here is derived from an EMBL/GenBank/DDBJ whole genome shotgun (WGS) entry which is preliminary data.</text>
</comment>
<dbReference type="Pfam" id="PF13180">
    <property type="entry name" value="PDZ_2"/>
    <property type="match status" value="1"/>
</dbReference>
<evidence type="ECO:0000313" key="3">
    <source>
        <dbReference type="EMBL" id="PWI27041.1"/>
    </source>
</evidence>
<name>A0A2U3AR71_9BACL</name>
<dbReference type="OrthoDB" id="2356897at2"/>
<dbReference type="GO" id="GO:0006508">
    <property type="term" value="P:proteolysis"/>
    <property type="evidence" value="ECO:0007669"/>
    <property type="project" value="UniProtKB-KW"/>
</dbReference>
<dbReference type="InterPro" id="IPR008269">
    <property type="entry name" value="Lon_proteolytic"/>
</dbReference>
<evidence type="ECO:0000259" key="2">
    <source>
        <dbReference type="PROSITE" id="PS51786"/>
    </source>
</evidence>
<dbReference type="InterPro" id="IPR027065">
    <property type="entry name" value="Lon_Prtase"/>
</dbReference>
<dbReference type="EMBL" id="QFVR01000001">
    <property type="protein sequence ID" value="PWI27041.1"/>
    <property type="molecule type" value="Genomic_DNA"/>
</dbReference>
<feature type="active site" evidence="1">
    <location>
        <position position="232"/>
    </location>
</feature>
<dbReference type="SMART" id="SM00228">
    <property type="entry name" value="PDZ"/>
    <property type="match status" value="1"/>
</dbReference>
<dbReference type="InterPro" id="IPR014721">
    <property type="entry name" value="Ribsml_uS5_D2-typ_fold_subgr"/>
</dbReference>
<dbReference type="GO" id="GO:0004252">
    <property type="term" value="F:serine-type endopeptidase activity"/>
    <property type="evidence" value="ECO:0007669"/>
    <property type="project" value="UniProtKB-UniRule"/>
</dbReference>
<keyword evidence="1" id="KW-0720">Serine protease</keyword>
<dbReference type="Gene3D" id="3.30.230.10">
    <property type="match status" value="1"/>
</dbReference>
<accession>A0A2U3AR71</accession>
<dbReference type="PROSITE" id="PS51786">
    <property type="entry name" value="LON_PROTEOLYTIC"/>
    <property type="match status" value="1"/>
</dbReference>
<comment type="similarity">
    <text evidence="1">Belongs to the peptidase S16 family.</text>
</comment>
<dbReference type="SUPFAM" id="SSF50156">
    <property type="entry name" value="PDZ domain-like"/>
    <property type="match status" value="1"/>
</dbReference>
<dbReference type="NCBIfam" id="NF041438">
    <property type="entry name" value="SepM_fam_S16"/>
    <property type="match status" value="1"/>
</dbReference>
<evidence type="ECO:0000256" key="1">
    <source>
        <dbReference type="PROSITE-ProRule" id="PRU01122"/>
    </source>
</evidence>
<keyword evidence="4" id="KW-1185">Reference proteome</keyword>
<dbReference type="EC" id="3.4.21.53" evidence="1"/>
<organism evidence="3 4">
    <name type="scientific">Kurthia sibirica</name>
    <dbReference type="NCBI Taxonomy" id="202750"/>
    <lineage>
        <taxon>Bacteria</taxon>
        <taxon>Bacillati</taxon>
        <taxon>Bacillota</taxon>
        <taxon>Bacilli</taxon>
        <taxon>Bacillales</taxon>
        <taxon>Caryophanaceae</taxon>
        <taxon>Kurthia</taxon>
    </lineage>
</organism>
<dbReference type="InterPro" id="IPR001478">
    <property type="entry name" value="PDZ"/>
</dbReference>
<feature type="active site" evidence="1">
    <location>
        <position position="277"/>
    </location>
</feature>
<dbReference type="SUPFAM" id="SSF54211">
    <property type="entry name" value="Ribosomal protein S5 domain 2-like"/>
    <property type="match status" value="1"/>
</dbReference>
<comment type="catalytic activity">
    <reaction evidence="1">
        <text>Hydrolysis of proteins in presence of ATP.</text>
        <dbReference type="EC" id="3.4.21.53"/>
    </reaction>
</comment>
<sequence length="343" mass="37704">MKKFLASLVVVALLLVGFLYPLNYYIMSPGGAYNLDEYVKVEGADKPSKGSLSMMTVGMAKATPFTYVMAKFSDNRDILKEKDVRSPEESDADYNLRQLKLMTDSQFNAKYMAFKATGHPYKVKYNGVYVIYVVDKAAASKVLKAGDEVTAIDDKKIKKHLDLVDYLATKKKGDVVKLTFKRDGKQYTKKVTLSEIPGAKGKIGLGITFSDSKSINTDPKVTIDSEDIGGPSAGLMFTLEIIDQLTSGDLTKGHKIAGTGEMLEDGKVGRIGGIDKKVIAADDEGIEIFFAPKDDITPEMKKAIPSLKTNYEEASEEAKKLKTTMKIIPVETLEDALDYLKNL</sequence>
<dbReference type="InterPro" id="IPR036034">
    <property type="entry name" value="PDZ_sf"/>
</dbReference>
<dbReference type="Pfam" id="PF05362">
    <property type="entry name" value="Lon_C"/>
    <property type="match status" value="1"/>
</dbReference>
<dbReference type="GO" id="GO:0005524">
    <property type="term" value="F:ATP binding"/>
    <property type="evidence" value="ECO:0007669"/>
    <property type="project" value="InterPro"/>
</dbReference>
<protein>
    <recommendedName>
        <fullName evidence="1">endopeptidase La</fullName>
        <ecNumber evidence="1">3.4.21.53</ecNumber>
    </recommendedName>
</protein>
<gene>
    <name evidence="3" type="ORF">DEX24_00470</name>
</gene>
<keyword evidence="1" id="KW-0378">Hydrolase</keyword>
<dbReference type="PANTHER" id="PTHR10046">
    <property type="entry name" value="ATP DEPENDENT LON PROTEASE FAMILY MEMBER"/>
    <property type="match status" value="1"/>
</dbReference>
<dbReference type="GO" id="GO:0030163">
    <property type="term" value="P:protein catabolic process"/>
    <property type="evidence" value="ECO:0007669"/>
    <property type="project" value="InterPro"/>
</dbReference>
<dbReference type="GO" id="GO:0004176">
    <property type="term" value="F:ATP-dependent peptidase activity"/>
    <property type="evidence" value="ECO:0007669"/>
    <property type="project" value="UniProtKB-UniRule"/>
</dbReference>
<dbReference type="AlphaFoldDB" id="A0A2U3AR71"/>
<proteinExistence type="inferred from homology"/>
<dbReference type="InterPro" id="IPR020568">
    <property type="entry name" value="Ribosomal_Su5_D2-typ_SF"/>
</dbReference>
<reference evidence="3 4" key="1">
    <citation type="submission" date="2018-05" db="EMBL/GenBank/DDBJ databases">
        <title>Kurthia sibirica genome sequence.</title>
        <authorList>
            <person name="Maclea K.S."/>
            <person name="Goen A.E."/>
        </authorList>
    </citation>
    <scope>NUCLEOTIDE SEQUENCE [LARGE SCALE GENOMIC DNA]</scope>
    <source>
        <strain evidence="3 4">ATCC 49154</strain>
    </source>
</reference>